<dbReference type="AlphaFoldDB" id="A0A7Z0DJ50"/>
<reference evidence="3 4" key="1">
    <citation type="submission" date="2020-07" db="EMBL/GenBank/DDBJ databases">
        <title>Sequencing the genomes of 1000 actinobacteria strains.</title>
        <authorList>
            <person name="Klenk H.-P."/>
        </authorList>
    </citation>
    <scope>NUCLEOTIDE SEQUENCE [LARGE SCALE GENOMIC DNA]</scope>
    <source>
        <strain evidence="3 4">DSM 26487</strain>
    </source>
</reference>
<dbReference type="Pfam" id="PF08327">
    <property type="entry name" value="AHSA1"/>
    <property type="match status" value="1"/>
</dbReference>
<comment type="caution">
    <text evidence="3">The sequence shown here is derived from an EMBL/GenBank/DDBJ whole genome shotgun (WGS) entry which is preliminary data.</text>
</comment>
<dbReference type="CDD" id="cd07814">
    <property type="entry name" value="SRPBCC_CalC_Aha1-like"/>
    <property type="match status" value="1"/>
</dbReference>
<accession>A0A7Z0DJ50</accession>
<sequence length="144" mass="15925">MNEVVTETIVKTSPERAWQAWTDPIELAGWWWPMFDDTTYDLDVRPGGSYRFESRSAGIGARGTFTEILAPEHLAMTWVWLSDGADDGPEDSVTVTFSAVGDTTVVRVVHATGAEDTSGYAQGWRDCLDRLAQPRGRTTVVETP</sequence>
<evidence type="ECO:0000313" key="4">
    <source>
        <dbReference type="Proteomes" id="UP000564496"/>
    </source>
</evidence>
<evidence type="ECO:0000313" key="3">
    <source>
        <dbReference type="EMBL" id="NYI76555.1"/>
    </source>
</evidence>
<proteinExistence type="inferred from homology"/>
<dbReference type="RefSeq" id="WP_179657186.1">
    <property type="nucleotide sequence ID" value="NZ_JACBZR010000001.1"/>
</dbReference>
<evidence type="ECO:0000259" key="2">
    <source>
        <dbReference type="Pfam" id="PF08327"/>
    </source>
</evidence>
<keyword evidence="4" id="KW-1185">Reference proteome</keyword>
<feature type="domain" description="Activator of Hsp90 ATPase homologue 1/2-like C-terminal" evidence="2">
    <location>
        <begin position="11"/>
        <end position="133"/>
    </location>
</feature>
<name>A0A7Z0DJ50_9ACTN</name>
<dbReference type="Proteomes" id="UP000564496">
    <property type="component" value="Unassembled WGS sequence"/>
</dbReference>
<gene>
    <name evidence="3" type="ORF">BJ988_001203</name>
</gene>
<dbReference type="InterPro" id="IPR023393">
    <property type="entry name" value="START-like_dom_sf"/>
</dbReference>
<comment type="similarity">
    <text evidence="1">Belongs to the AHA1 family.</text>
</comment>
<dbReference type="Gene3D" id="3.30.530.20">
    <property type="match status" value="1"/>
</dbReference>
<protein>
    <submittedName>
        <fullName evidence="3">Uncharacterized protein YndB with AHSA1/START domain</fullName>
    </submittedName>
</protein>
<evidence type="ECO:0000256" key="1">
    <source>
        <dbReference type="ARBA" id="ARBA00006817"/>
    </source>
</evidence>
<dbReference type="InterPro" id="IPR013538">
    <property type="entry name" value="ASHA1/2-like_C"/>
</dbReference>
<dbReference type="EMBL" id="JACBZR010000001">
    <property type="protein sequence ID" value="NYI76555.1"/>
    <property type="molecule type" value="Genomic_DNA"/>
</dbReference>
<dbReference type="SUPFAM" id="SSF55961">
    <property type="entry name" value="Bet v1-like"/>
    <property type="match status" value="1"/>
</dbReference>
<organism evidence="3 4">
    <name type="scientific">Nocardioides panzhihuensis</name>
    <dbReference type="NCBI Taxonomy" id="860243"/>
    <lineage>
        <taxon>Bacteria</taxon>
        <taxon>Bacillati</taxon>
        <taxon>Actinomycetota</taxon>
        <taxon>Actinomycetes</taxon>
        <taxon>Propionibacteriales</taxon>
        <taxon>Nocardioidaceae</taxon>
        <taxon>Nocardioides</taxon>
    </lineage>
</organism>